<dbReference type="InterPro" id="IPR003731">
    <property type="entry name" value="Di-Nase_FeMo-co_biosynth"/>
</dbReference>
<dbReference type="Gene3D" id="3.30.420.130">
    <property type="entry name" value="Dinitrogenase iron-molybdenum cofactor biosynthesis domain"/>
    <property type="match status" value="1"/>
</dbReference>
<evidence type="ECO:0000259" key="1">
    <source>
        <dbReference type="Pfam" id="PF02579"/>
    </source>
</evidence>
<accession>A0A6S6T8W0</accession>
<dbReference type="SUPFAM" id="SSF53146">
    <property type="entry name" value="Nitrogenase accessory factor-like"/>
    <property type="match status" value="1"/>
</dbReference>
<name>A0A6S6T8W0_9BACT</name>
<feature type="domain" description="Dinitrogenase iron-molybdenum cofactor biosynthesis" evidence="1">
    <location>
        <begin position="16"/>
        <end position="97"/>
    </location>
</feature>
<dbReference type="InterPro" id="IPR036105">
    <property type="entry name" value="DiNase_FeMo-co_biosyn_sf"/>
</dbReference>
<protein>
    <recommendedName>
        <fullName evidence="1">Dinitrogenase iron-molybdenum cofactor biosynthesis domain-containing protein</fullName>
    </recommendedName>
</protein>
<proteinExistence type="predicted"/>
<dbReference type="Pfam" id="PF02579">
    <property type="entry name" value="Nitro_FeMo-Co"/>
    <property type="match status" value="1"/>
</dbReference>
<sequence>MTIAIPVKMNKETTALAPLFGKAKWFAIVQEGKITIEENPADGGRAVVEWLAQSGVDTIIIQEMGMNPYQTVQSYNNIKLYHAGFERILLKETLKKLEDNTLELLEDEGMKKIIAHHQIKHPAHDEHGHDHHNHP</sequence>
<dbReference type="AlphaFoldDB" id="A0A6S6T8W0"/>
<evidence type="ECO:0000313" key="2">
    <source>
        <dbReference type="EMBL" id="CAA6811573.1"/>
    </source>
</evidence>
<reference evidence="2" key="1">
    <citation type="submission" date="2020-01" db="EMBL/GenBank/DDBJ databases">
        <authorList>
            <person name="Meier V. D."/>
            <person name="Meier V D."/>
        </authorList>
    </citation>
    <scope>NUCLEOTIDE SEQUENCE</scope>
    <source>
        <strain evidence="2">HLG_WM_MAG_02</strain>
    </source>
</reference>
<organism evidence="2">
    <name type="scientific">uncultured Sulfurovum sp</name>
    <dbReference type="NCBI Taxonomy" id="269237"/>
    <lineage>
        <taxon>Bacteria</taxon>
        <taxon>Pseudomonadati</taxon>
        <taxon>Campylobacterota</taxon>
        <taxon>Epsilonproteobacteria</taxon>
        <taxon>Campylobacterales</taxon>
        <taxon>Sulfurovaceae</taxon>
        <taxon>Sulfurovum</taxon>
        <taxon>environmental samples</taxon>
    </lineage>
</organism>
<gene>
    <name evidence="2" type="ORF">HELGO_WM38831</name>
</gene>
<dbReference type="EMBL" id="CACVAZ010000068">
    <property type="protein sequence ID" value="CAA6811573.1"/>
    <property type="molecule type" value="Genomic_DNA"/>
</dbReference>